<reference evidence="3" key="1">
    <citation type="journal article" date="2014" name="Proc. Natl. Acad. Sci. U.S.A.">
        <title>Extensive sampling of basidiomycete genomes demonstrates inadequacy of the white-rot/brown-rot paradigm for wood decay fungi.</title>
        <authorList>
            <person name="Riley R."/>
            <person name="Salamov A.A."/>
            <person name="Brown D.W."/>
            <person name="Nagy L.G."/>
            <person name="Floudas D."/>
            <person name="Held B.W."/>
            <person name="Levasseur A."/>
            <person name="Lombard V."/>
            <person name="Morin E."/>
            <person name="Otillar R."/>
            <person name="Lindquist E.A."/>
            <person name="Sun H."/>
            <person name="LaButti K.M."/>
            <person name="Schmutz J."/>
            <person name="Jabbour D."/>
            <person name="Luo H."/>
            <person name="Baker S.E."/>
            <person name="Pisabarro A.G."/>
            <person name="Walton J.D."/>
            <person name="Blanchette R.A."/>
            <person name="Henrissat B."/>
            <person name="Martin F."/>
            <person name="Cullen D."/>
            <person name="Hibbett D.S."/>
            <person name="Grigoriev I.V."/>
        </authorList>
    </citation>
    <scope>NUCLEOTIDE SEQUENCE [LARGE SCALE GENOMIC DNA]</scope>
    <source>
        <strain evidence="3">MUCL 33604</strain>
    </source>
</reference>
<feature type="region of interest" description="Disordered" evidence="1">
    <location>
        <begin position="1"/>
        <end position="22"/>
    </location>
</feature>
<evidence type="ECO:0000313" key="2">
    <source>
        <dbReference type="EMBL" id="KDQ55419.1"/>
    </source>
</evidence>
<organism evidence="2 3">
    <name type="scientific">Jaapia argillacea MUCL 33604</name>
    <dbReference type="NCBI Taxonomy" id="933084"/>
    <lineage>
        <taxon>Eukaryota</taxon>
        <taxon>Fungi</taxon>
        <taxon>Dikarya</taxon>
        <taxon>Basidiomycota</taxon>
        <taxon>Agaricomycotina</taxon>
        <taxon>Agaricomycetes</taxon>
        <taxon>Agaricomycetidae</taxon>
        <taxon>Jaapiales</taxon>
        <taxon>Jaapiaceae</taxon>
        <taxon>Jaapia</taxon>
    </lineage>
</organism>
<evidence type="ECO:0000256" key="1">
    <source>
        <dbReference type="SAM" id="MobiDB-lite"/>
    </source>
</evidence>
<dbReference type="EMBL" id="KL197725">
    <property type="protein sequence ID" value="KDQ55419.1"/>
    <property type="molecule type" value="Genomic_DNA"/>
</dbReference>
<keyword evidence="3" id="KW-1185">Reference proteome</keyword>
<sequence>MHTQSIADMPVRGSKKAPHTFRGSSSYVNDFIEEYEALCVQNSVAEGREKCTTIWWYCDGHVRSVIEALTSYATHNWTALCKDILKLYDYEEQNLKYKERDLRKFS</sequence>
<dbReference type="HOGENOM" id="CLU_146211_0_0_1"/>
<proteinExistence type="predicted"/>
<protein>
    <submittedName>
        <fullName evidence="2">Uncharacterized protein</fullName>
    </submittedName>
</protein>
<name>A0A067PKU0_9AGAM</name>
<dbReference type="AlphaFoldDB" id="A0A067PKU0"/>
<dbReference type="Proteomes" id="UP000027265">
    <property type="component" value="Unassembled WGS sequence"/>
</dbReference>
<dbReference type="InParanoid" id="A0A067PKU0"/>
<dbReference type="OrthoDB" id="2802774at2759"/>
<evidence type="ECO:0000313" key="3">
    <source>
        <dbReference type="Proteomes" id="UP000027265"/>
    </source>
</evidence>
<gene>
    <name evidence="2" type="ORF">JAAARDRAFT_133941</name>
</gene>
<accession>A0A067PKU0</accession>